<gene>
    <name evidence="4" type="ORF">HKBW3S33_01271</name>
</gene>
<dbReference type="Proteomes" id="UP000591948">
    <property type="component" value="Unassembled WGS sequence"/>
</dbReference>
<organism evidence="4 5">
    <name type="scientific">Candidatus Hakubella thermalkaliphila</name>
    <dbReference type="NCBI Taxonomy" id="2754717"/>
    <lineage>
        <taxon>Bacteria</taxon>
        <taxon>Bacillati</taxon>
        <taxon>Actinomycetota</taxon>
        <taxon>Actinomycetota incertae sedis</taxon>
        <taxon>Candidatus Hakubellales</taxon>
        <taxon>Candidatus Hakubellaceae</taxon>
        <taxon>Candidatus Hakubella</taxon>
    </lineage>
</organism>
<dbReference type="EMBL" id="BLRY01000076">
    <property type="protein sequence ID" value="GFP27861.1"/>
    <property type="molecule type" value="Genomic_DNA"/>
</dbReference>
<feature type="domain" description="NADPH-dependent FMN reductase-like" evidence="3">
    <location>
        <begin position="31"/>
        <end position="158"/>
    </location>
</feature>
<dbReference type="GO" id="GO:0016491">
    <property type="term" value="F:oxidoreductase activity"/>
    <property type="evidence" value="ECO:0007669"/>
    <property type="project" value="InterPro"/>
</dbReference>
<evidence type="ECO:0000256" key="1">
    <source>
        <dbReference type="ARBA" id="ARBA00022630"/>
    </source>
</evidence>
<evidence type="ECO:0000256" key="2">
    <source>
        <dbReference type="ARBA" id="ARBA00022643"/>
    </source>
</evidence>
<keyword evidence="1" id="KW-0285">Flavoprotein</keyword>
<dbReference type="InterPro" id="IPR051796">
    <property type="entry name" value="ISF_SsuE-like"/>
</dbReference>
<proteinExistence type="predicted"/>
<dbReference type="Gene3D" id="3.40.50.360">
    <property type="match status" value="1"/>
</dbReference>
<dbReference type="AlphaFoldDB" id="A0A6V8PAA4"/>
<evidence type="ECO:0000259" key="3">
    <source>
        <dbReference type="Pfam" id="PF03358"/>
    </source>
</evidence>
<keyword evidence="5" id="KW-1185">Reference proteome</keyword>
<sequence>MLVPREPGVAPGQNLWAGEKGVKNKSGREKIKVLGIAASPRRGGNTDILLDRVLEGAASRGAEVEKVVLRGFNIEPCRECNSCQKTGQCVVEDDMQLLYSKIEEANALILASPIFFMSVSAYAKAFIERCQAMWARKYVLGRPLGKESTRSRRRGMFICVGATKGSRLFEGAILTMKYFFDAIDMQYHSNLLYRNVEDKGEIKDHPEALEEAFKAGQELVDFEKEPLHVSEMMSVRPTIEDTLKAQKGRQRCTPLSA</sequence>
<dbReference type="PANTHER" id="PTHR43278">
    <property type="entry name" value="NAD(P)H-DEPENDENT FMN-CONTAINING OXIDOREDUCTASE YWQN-RELATED"/>
    <property type="match status" value="1"/>
</dbReference>
<dbReference type="Pfam" id="PF03358">
    <property type="entry name" value="FMN_red"/>
    <property type="match status" value="1"/>
</dbReference>
<comment type="caution">
    <text evidence="4">The sequence shown here is derived from an EMBL/GenBank/DDBJ whole genome shotgun (WGS) entry which is preliminary data.</text>
</comment>
<reference evidence="4 5" key="1">
    <citation type="journal article" date="2020" name="Front. Microbiol.">
        <title>Single-cell genomics of novel Actinobacteria with the Wood-Ljungdahl pathway discovered in a serpentinizing system.</title>
        <authorList>
            <person name="Merino N."/>
            <person name="Kawai M."/>
            <person name="Boyd E.S."/>
            <person name="Colman D.R."/>
            <person name="McGlynn S.E."/>
            <person name="Nealson K.H."/>
            <person name="Kurokawa K."/>
            <person name="Hongoh Y."/>
        </authorList>
    </citation>
    <scope>NUCLEOTIDE SEQUENCE [LARGE SCALE GENOMIC DNA]</scope>
    <source>
        <strain evidence="4 5">S33</strain>
    </source>
</reference>
<accession>A0A6V8PAA4</accession>
<dbReference type="InterPro" id="IPR005025">
    <property type="entry name" value="FMN_Rdtase-like_dom"/>
</dbReference>
<protein>
    <recommendedName>
        <fullName evidence="3">NADPH-dependent FMN reductase-like domain-containing protein</fullName>
    </recommendedName>
</protein>
<evidence type="ECO:0000313" key="5">
    <source>
        <dbReference type="Proteomes" id="UP000591948"/>
    </source>
</evidence>
<dbReference type="PANTHER" id="PTHR43278:SF2">
    <property type="entry name" value="IRON-SULFUR FLAVOPROTEIN"/>
    <property type="match status" value="1"/>
</dbReference>
<name>A0A6V8PAA4_9ACTN</name>
<dbReference type="SUPFAM" id="SSF52218">
    <property type="entry name" value="Flavoproteins"/>
    <property type="match status" value="1"/>
</dbReference>
<keyword evidence="2" id="KW-0288">FMN</keyword>
<dbReference type="InterPro" id="IPR029039">
    <property type="entry name" value="Flavoprotein-like_sf"/>
</dbReference>
<evidence type="ECO:0000313" key="4">
    <source>
        <dbReference type="EMBL" id="GFP27861.1"/>
    </source>
</evidence>